<dbReference type="InterPro" id="IPR018119">
    <property type="entry name" value="Strictosidine_synth_cons-reg"/>
</dbReference>
<feature type="transmembrane region" description="Helical" evidence="7">
    <location>
        <begin position="63"/>
        <end position="88"/>
    </location>
</feature>
<protein>
    <recommendedName>
        <fullName evidence="8">Strictosidine synthase conserved region domain-containing protein</fullName>
    </recommendedName>
</protein>
<proteinExistence type="inferred from homology"/>
<keyword evidence="3" id="KW-0597">Phosphoprotein</keyword>
<name>A0ABD3GMQ5_9MARC</name>
<evidence type="ECO:0000313" key="10">
    <source>
        <dbReference type="Proteomes" id="UP001633002"/>
    </source>
</evidence>
<evidence type="ECO:0000256" key="5">
    <source>
        <dbReference type="ARBA" id="ARBA00022729"/>
    </source>
</evidence>
<dbReference type="PANTHER" id="PTHR10426">
    <property type="entry name" value="STRICTOSIDINE SYNTHASE-RELATED"/>
    <property type="match status" value="1"/>
</dbReference>
<comment type="similarity">
    <text evidence="2">Belongs to the strictosidine synthase family.</text>
</comment>
<dbReference type="Pfam" id="PF20067">
    <property type="entry name" value="SSL_N"/>
    <property type="match status" value="1"/>
</dbReference>
<keyword evidence="6" id="KW-0325">Glycoprotein</keyword>
<evidence type="ECO:0000256" key="1">
    <source>
        <dbReference type="ARBA" id="ARBA00004116"/>
    </source>
</evidence>
<dbReference type="EMBL" id="JBJQOH010000007">
    <property type="protein sequence ID" value="KAL3679151.1"/>
    <property type="molecule type" value="Genomic_DNA"/>
</dbReference>
<evidence type="ECO:0000256" key="2">
    <source>
        <dbReference type="ARBA" id="ARBA00009191"/>
    </source>
</evidence>
<keyword evidence="7" id="KW-1133">Transmembrane helix</keyword>
<evidence type="ECO:0000256" key="4">
    <source>
        <dbReference type="ARBA" id="ARBA00022554"/>
    </source>
</evidence>
<dbReference type="Pfam" id="PF03088">
    <property type="entry name" value="Str_synth"/>
    <property type="match status" value="1"/>
</dbReference>
<comment type="caution">
    <text evidence="9">The sequence shown here is derived from an EMBL/GenBank/DDBJ whole genome shotgun (WGS) entry which is preliminary data.</text>
</comment>
<dbReference type="Gene3D" id="2.120.10.30">
    <property type="entry name" value="TolB, C-terminal domain"/>
    <property type="match status" value="1"/>
</dbReference>
<dbReference type="PANTHER" id="PTHR10426:SF88">
    <property type="entry name" value="ADIPOCYTE PLASMA MEMBRANE-ASSOCIATED PROTEIN HEMOMUCIN-RELATED"/>
    <property type="match status" value="1"/>
</dbReference>
<evidence type="ECO:0000256" key="7">
    <source>
        <dbReference type="SAM" id="Phobius"/>
    </source>
</evidence>
<dbReference type="SUPFAM" id="SSF63829">
    <property type="entry name" value="Calcium-dependent phosphotriesterase"/>
    <property type="match status" value="1"/>
</dbReference>
<dbReference type="AlphaFoldDB" id="A0ABD3GMQ5"/>
<keyword evidence="7" id="KW-0812">Transmembrane</keyword>
<dbReference type="FunFam" id="2.120.10.30:FF:000032">
    <property type="entry name" value="Protein STRICTOSIDINE SYNTHASE-LIKE 13"/>
    <property type="match status" value="1"/>
</dbReference>
<reference evidence="9 10" key="1">
    <citation type="submission" date="2024-09" db="EMBL/GenBank/DDBJ databases">
        <title>Chromosome-scale assembly of Riccia sorocarpa.</title>
        <authorList>
            <person name="Paukszto L."/>
        </authorList>
    </citation>
    <scope>NUCLEOTIDE SEQUENCE [LARGE SCALE GENOMIC DNA]</scope>
    <source>
        <strain evidence="9">LP-2024</strain>
        <tissue evidence="9">Aerial parts of the thallus</tissue>
    </source>
</reference>
<organism evidence="9 10">
    <name type="scientific">Riccia sorocarpa</name>
    <dbReference type="NCBI Taxonomy" id="122646"/>
    <lineage>
        <taxon>Eukaryota</taxon>
        <taxon>Viridiplantae</taxon>
        <taxon>Streptophyta</taxon>
        <taxon>Embryophyta</taxon>
        <taxon>Marchantiophyta</taxon>
        <taxon>Marchantiopsida</taxon>
        <taxon>Marchantiidae</taxon>
        <taxon>Marchantiales</taxon>
        <taxon>Ricciaceae</taxon>
        <taxon>Riccia</taxon>
    </lineage>
</organism>
<dbReference type="InterPro" id="IPR011042">
    <property type="entry name" value="6-blade_b-propeller_TolB-like"/>
</dbReference>
<comment type="subcellular location">
    <subcellularLocation>
        <location evidence="1">Vacuole</location>
    </subcellularLocation>
</comment>
<evidence type="ECO:0000259" key="8">
    <source>
        <dbReference type="Pfam" id="PF03088"/>
    </source>
</evidence>
<evidence type="ECO:0000256" key="3">
    <source>
        <dbReference type="ARBA" id="ARBA00022553"/>
    </source>
</evidence>
<evidence type="ECO:0000256" key="6">
    <source>
        <dbReference type="ARBA" id="ARBA00023180"/>
    </source>
</evidence>
<sequence>MVENETKKPVPIGAAREDEYDEEMQWSIFEAVQVTLEATWLVILAVGMNLWEAGKNTKIPVPMMVALGVLFAAVCIINDTFGIIGYSLDFHPNPNRPDECFPAPVAGAWPLDSANRLRNASHRFNTPAPGPESLAWDSQGRIYTGVADGRVIRWSEKDRKWETFATASPYWSPELCGFEHRGKNYPALEYVCGRPLGLKFDASDSLYIADSYFGLSVVGPEGGVARILCGHSEGKLHQFTNDLDIDNDARVVYFTVSSLRTQRKRCNLVVQEGDETGRIIKYEIGTGRTTVIEKDIFYPNGIALSADKSFLLVVSTTTNRIQKLWLTGEKAGESEIFAKLPGYGDNVRATEDGRFFWVALHNRRTTLHHYLCQWDWFHRLVTPLALMSKRVEKLVAGPATPIVIKYDMNGEAVEVLEDITGKSPANFISSAVERQGTLWLSSIYLPAIYTYELQ</sequence>
<feature type="transmembrane region" description="Helical" evidence="7">
    <location>
        <begin position="31"/>
        <end position="51"/>
    </location>
</feature>
<feature type="domain" description="Strictosidine synthase conserved region" evidence="8">
    <location>
        <begin position="241"/>
        <end position="328"/>
    </location>
</feature>
<keyword evidence="10" id="KW-1185">Reference proteome</keyword>
<keyword evidence="7" id="KW-0472">Membrane</keyword>
<keyword evidence="5" id="KW-0732">Signal</keyword>
<evidence type="ECO:0000313" key="9">
    <source>
        <dbReference type="EMBL" id="KAL3679151.1"/>
    </source>
</evidence>
<dbReference type="Proteomes" id="UP001633002">
    <property type="component" value="Unassembled WGS sequence"/>
</dbReference>
<dbReference type="GO" id="GO:0005773">
    <property type="term" value="C:vacuole"/>
    <property type="evidence" value="ECO:0007669"/>
    <property type="project" value="UniProtKB-SubCell"/>
</dbReference>
<keyword evidence="4" id="KW-0926">Vacuole</keyword>
<gene>
    <name evidence="9" type="ORF">R1sor_022107</name>
</gene>
<accession>A0ABD3GMQ5</accession>